<organism evidence="1">
    <name type="scientific">Cucumis melo</name>
    <name type="common">Muskmelon</name>
    <dbReference type="NCBI Taxonomy" id="3656"/>
    <lineage>
        <taxon>Eukaryota</taxon>
        <taxon>Viridiplantae</taxon>
        <taxon>Streptophyta</taxon>
        <taxon>Embryophyta</taxon>
        <taxon>Tracheophyta</taxon>
        <taxon>Spermatophyta</taxon>
        <taxon>Magnoliopsida</taxon>
        <taxon>eudicotyledons</taxon>
        <taxon>Gunneridae</taxon>
        <taxon>Pentapetalae</taxon>
        <taxon>rosids</taxon>
        <taxon>fabids</taxon>
        <taxon>Cucurbitales</taxon>
        <taxon>Cucurbitaceae</taxon>
        <taxon>Benincaseae</taxon>
        <taxon>Cucumis</taxon>
    </lineage>
</organism>
<dbReference type="EnsemblPlants" id="MELO3C032104.2.1">
    <property type="protein sequence ID" value="MELO3C032104.2.1"/>
    <property type="gene ID" value="MELO3C032104.2"/>
</dbReference>
<accession>A0A9I9ED08</accession>
<sequence length="89" mass="10207">MFIYEAMKGSTTTKTMGVLGGSHYIIELVEIEFRVPNRLPSSAEAPLSIDNWQVHHIKVLSRVDRYRNSRHLLDTLITRPLCTGQSPRR</sequence>
<evidence type="ECO:0000313" key="1">
    <source>
        <dbReference type="EnsemblPlants" id="MELO3C032104.2.1"/>
    </source>
</evidence>
<protein>
    <submittedName>
        <fullName evidence="1">Uncharacterized protein</fullName>
    </submittedName>
</protein>
<dbReference type="Gramene" id="MELO3C032104.2.1">
    <property type="protein sequence ID" value="MELO3C032104.2.1"/>
    <property type="gene ID" value="MELO3C032104.2"/>
</dbReference>
<reference evidence="1" key="1">
    <citation type="submission" date="2023-03" db="UniProtKB">
        <authorList>
            <consortium name="EnsemblPlants"/>
        </authorList>
    </citation>
    <scope>IDENTIFICATION</scope>
</reference>
<dbReference type="AlphaFoldDB" id="A0A9I9ED08"/>
<proteinExistence type="predicted"/>
<name>A0A9I9ED08_CUCME</name>